<reference evidence="3" key="1">
    <citation type="journal article" date="2019" name="Int. J. Syst. Evol. Microbiol.">
        <title>The Global Catalogue of Microorganisms (GCM) 10K type strain sequencing project: providing services to taxonomists for standard genome sequencing and annotation.</title>
        <authorList>
            <consortium name="The Broad Institute Genomics Platform"/>
            <consortium name="The Broad Institute Genome Sequencing Center for Infectious Disease"/>
            <person name="Wu L."/>
            <person name="Ma J."/>
        </authorList>
    </citation>
    <scope>NUCLEOTIDE SEQUENCE [LARGE SCALE GENOMIC DNA]</scope>
    <source>
        <strain evidence="3">NBRC 112299</strain>
    </source>
</reference>
<dbReference type="EMBL" id="BSUN01000001">
    <property type="protein sequence ID" value="GMA36799.1"/>
    <property type="molecule type" value="Genomic_DNA"/>
</dbReference>
<organism evidence="2 3">
    <name type="scientific">Demequina litorisediminis</name>
    <dbReference type="NCBI Taxonomy" id="1849022"/>
    <lineage>
        <taxon>Bacteria</taxon>
        <taxon>Bacillati</taxon>
        <taxon>Actinomycetota</taxon>
        <taxon>Actinomycetes</taxon>
        <taxon>Micrococcales</taxon>
        <taxon>Demequinaceae</taxon>
        <taxon>Demequina</taxon>
    </lineage>
</organism>
<gene>
    <name evidence="2" type="ORF">GCM10025876_30030</name>
</gene>
<dbReference type="Proteomes" id="UP001157125">
    <property type="component" value="Unassembled WGS sequence"/>
</dbReference>
<comment type="caution">
    <text evidence="2">The sequence shown here is derived from an EMBL/GenBank/DDBJ whole genome shotgun (WGS) entry which is preliminary data.</text>
</comment>
<feature type="domain" description="Fe/B12 periplasmic-binding" evidence="1">
    <location>
        <begin position="1"/>
        <end position="72"/>
    </location>
</feature>
<protein>
    <recommendedName>
        <fullName evidence="1">Fe/B12 periplasmic-binding domain-containing protein</fullName>
    </recommendedName>
</protein>
<evidence type="ECO:0000313" key="2">
    <source>
        <dbReference type="EMBL" id="GMA36799.1"/>
    </source>
</evidence>
<evidence type="ECO:0000313" key="3">
    <source>
        <dbReference type="Proteomes" id="UP001157125"/>
    </source>
</evidence>
<dbReference type="InterPro" id="IPR002491">
    <property type="entry name" value="ABC_transptr_periplasmic_BD"/>
</dbReference>
<dbReference type="Gene3D" id="3.40.50.1980">
    <property type="entry name" value="Nitrogenase molybdenum iron protein domain"/>
    <property type="match status" value="1"/>
</dbReference>
<dbReference type="RefSeq" id="WP_348523634.1">
    <property type="nucleotide sequence ID" value="NZ_BSUN01000001.1"/>
</dbReference>
<dbReference type="PROSITE" id="PS50983">
    <property type="entry name" value="FE_B12_PBP"/>
    <property type="match status" value="1"/>
</dbReference>
<sequence length="75" mass="7613">MFDDVDIIVTYGDDTLLDTLQGDPLINQIPAVAAGAVVALDGTTPLGTAANPTPLAIPYVLDDYVGLLAEAAAKG</sequence>
<dbReference type="SUPFAM" id="SSF53807">
    <property type="entry name" value="Helical backbone' metal receptor"/>
    <property type="match status" value="1"/>
</dbReference>
<keyword evidence="3" id="KW-1185">Reference proteome</keyword>
<evidence type="ECO:0000259" key="1">
    <source>
        <dbReference type="PROSITE" id="PS50983"/>
    </source>
</evidence>
<proteinExistence type="predicted"/>
<name>A0ABQ6IGC3_9MICO</name>
<accession>A0ABQ6IGC3</accession>